<keyword evidence="3" id="KW-1185">Reference proteome</keyword>
<dbReference type="Proteomes" id="UP001527925">
    <property type="component" value="Unassembled WGS sequence"/>
</dbReference>
<evidence type="ECO:0000313" key="2">
    <source>
        <dbReference type="EMBL" id="KAL2911761.1"/>
    </source>
</evidence>
<sequence>MDWVQLLPTLAILCVALFFFLKRVAVPAVVQYVVREMPLDKEVAFEAVHLKSITDQGLQLSLAFRVVGSKPPFNVGTIVVRIVSPLRVFDAMLNDLWAEVLIQQPIVAGGPFGSEPRDMRVALDHVEVVLAESMESLKQVARRVTIGGQREVDRITVRLEFAATIDIMGLMVVEAVPLAKTINLGELQAIKAAAIEKRRAAREAAETAAAAEAAAEAEQDGSDSGSDLPAREDATQTTDDDSNSTAAASAGDVDLATSPSAASLEFTSFIKRGENGLPTLNKEVLNEVVGEVAKEALAETGIEALIPIPMINRLPVRPHMRSIVGGLDIQFATPPNLNFKLSSVRFDVILNGGKVAHGTLRGLEMSNTKTEMHISLEVVPAMVSEAPIRGFASTAKGMLTGAVKGALNGLLYGDWGAGSTIVGISGLAVENEEGRIVPWLAELLSAIEIEHDVDAVRKFGSTAVQATSSLKDNVMQMAAGVLEVAGPGGARCSVM</sequence>
<organism evidence="2 3">
    <name type="scientific">Polyrhizophydium stewartii</name>
    <dbReference type="NCBI Taxonomy" id="2732419"/>
    <lineage>
        <taxon>Eukaryota</taxon>
        <taxon>Fungi</taxon>
        <taxon>Fungi incertae sedis</taxon>
        <taxon>Chytridiomycota</taxon>
        <taxon>Chytridiomycota incertae sedis</taxon>
        <taxon>Chytridiomycetes</taxon>
        <taxon>Rhizophydiales</taxon>
        <taxon>Rhizophydiales incertae sedis</taxon>
        <taxon>Polyrhizophydium</taxon>
    </lineage>
</organism>
<protein>
    <submittedName>
        <fullName evidence="2">Uncharacterized protein</fullName>
    </submittedName>
</protein>
<dbReference type="EMBL" id="JADGIZ020000088">
    <property type="protein sequence ID" value="KAL2911761.1"/>
    <property type="molecule type" value="Genomic_DNA"/>
</dbReference>
<evidence type="ECO:0000313" key="3">
    <source>
        <dbReference type="Proteomes" id="UP001527925"/>
    </source>
</evidence>
<accession>A0ABR4MX19</accession>
<proteinExistence type="predicted"/>
<comment type="caution">
    <text evidence="2">The sequence shown here is derived from an EMBL/GenBank/DDBJ whole genome shotgun (WGS) entry which is preliminary data.</text>
</comment>
<feature type="compositionally biased region" description="Low complexity" evidence="1">
    <location>
        <begin position="243"/>
        <end position="252"/>
    </location>
</feature>
<evidence type="ECO:0000256" key="1">
    <source>
        <dbReference type="SAM" id="MobiDB-lite"/>
    </source>
</evidence>
<feature type="region of interest" description="Disordered" evidence="1">
    <location>
        <begin position="206"/>
        <end position="252"/>
    </location>
</feature>
<name>A0ABR4MX19_9FUNG</name>
<gene>
    <name evidence="2" type="ORF">HK105_208764</name>
</gene>
<reference evidence="2 3" key="1">
    <citation type="submission" date="2023-09" db="EMBL/GenBank/DDBJ databases">
        <title>Pangenome analysis of Batrachochytrium dendrobatidis and related Chytrids.</title>
        <authorList>
            <person name="Yacoub M.N."/>
            <person name="Stajich J.E."/>
            <person name="James T.Y."/>
        </authorList>
    </citation>
    <scope>NUCLEOTIDE SEQUENCE [LARGE SCALE GENOMIC DNA]</scope>
    <source>
        <strain evidence="2 3">JEL0888</strain>
    </source>
</reference>